<sequence length="57" mass="6156">MGCPMSKRVQTSSETSASPVQTTHSSASTPDENSNGVQRQLQIRRPLSNYDNCSNNG</sequence>
<evidence type="ECO:0000313" key="2">
    <source>
        <dbReference type="EMBL" id="CAB4012730.1"/>
    </source>
</evidence>
<protein>
    <submittedName>
        <fullName evidence="2">Uncharacterized protein</fullName>
    </submittedName>
</protein>
<reference evidence="2" key="1">
    <citation type="submission" date="2020-04" db="EMBL/GenBank/DDBJ databases">
        <authorList>
            <person name="Alioto T."/>
            <person name="Alioto T."/>
            <person name="Gomez Garrido J."/>
        </authorList>
    </citation>
    <scope>NUCLEOTIDE SEQUENCE</scope>
    <source>
        <strain evidence="2">A484AB</strain>
    </source>
</reference>
<feature type="compositionally biased region" description="Polar residues" evidence="1">
    <location>
        <begin position="8"/>
        <end position="41"/>
    </location>
</feature>
<proteinExistence type="predicted"/>
<accession>A0A6S7I9N3</accession>
<feature type="non-terminal residue" evidence="2">
    <location>
        <position position="1"/>
    </location>
</feature>
<evidence type="ECO:0000313" key="3">
    <source>
        <dbReference type="Proteomes" id="UP001152795"/>
    </source>
</evidence>
<gene>
    <name evidence="2" type="ORF">PACLA_8A089041</name>
</gene>
<dbReference type="EMBL" id="CACRXK020007613">
    <property type="protein sequence ID" value="CAB4012730.1"/>
    <property type="molecule type" value="Genomic_DNA"/>
</dbReference>
<comment type="caution">
    <text evidence="2">The sequence shown here is derived from an EMBL/GenBank/DDBJ whole genome shotgun (WGS) entry which is preliminary data.</text>
</comment>
<organism evidence="2 3">
    <name type="scientific">Paramuricea clavata</name>
    <name type="common">Red gorgonian</name>
    <name type="synonym">Violescent sea-whip</name>
    <dbReference type="NCBI Taxonomy" id="317549"/>
    <lineage>
        <taxon>Eukaryota</taxon>
        <taxon>Metazoa</taxon>
        <taxon>Cnidaria</taxon>
        <taxon>Anthozoa</taxon>
        <taxon>Octocorallia</taxon>
        <taxon>Malacalcyonacea</taxon>
        <taxon>Plexauridae</taxon>
        <taxon>Paramuricea</taxon>
    </lineage>
</organism>
<dbReference type="AlphaFoldDB" id="A0A6S7I9N3"/>
<dbReference type="Proteomes" id="UP001152795">
    <property type="component" value="Unassembled WGS sequence"/>
</dbReference>
<evidence type="ECO:0000256" key="1">
    <source>
        <dbReference type="SAM" id="MobiDB-lite"/>
    </source>
</evidence>
<name>A0A6S7I9N3_PARCT</name>
<keyword evidence="3" id="KW-1185">Reference proteome</keyword>
<feature type="region of interest" description="Disordered" evidence="1">
    <location>
        <begin position="1"/>
        <end position="57"/>
    </location>
</feature>